<feature type="compositionally biased region" description="Basic and acidic residues" evidence="5">
    <location>
        <begin position="549"/>
        <end position="564"/>
    </location>
</feature>
<accession>A0AAD6CM15</accession>
<feature type="region of interest" description="Disordered" evidence="5">
    <location>
        <begin position="526"/>
        <end position="564"/>
    </location>
</feature>
<dbReference type="Pfam" id="PF07690">
    <property type="entry name" value="MFS_1"/>
    <property type="match status" value="1"/>
</dbReference>
<name>A0AAD6CM15_9EURO</name>
<protein>
    <recommendedName>
        <fullName evidence="7">Major facilitator superfamily (MFS) profile domain-containing protein</fullName>
    </recommendedName>
</protein>
<reference evidence="8 9" key="1">
    <citation type="journal article" date="2023" name="IMA Fungus">
        <title>Comparative genomic study of the Penicillium genus elucidates a diverse pangenome and 15 lateral gene transfer events.</title>
        <authorList>
            <person name="Petersen C."/>
            <person name="Sorensen T."/>
            <person name="Nielsen M.R."/>
            <person name="Sondergaard T.E."/>
            <person name="Sorensen J.L."/>
            <person name="Fitzpatrick D.A."/>
            <person name="Frisvad J.C."/>
            <person name="Nielsen K.L."/>
        </authorList>
    </citation>
    <scope>NUCLEOTIDE SEQUENCE [LARGE SCALE GENOMIC DNA]</scope>
    <source>
        <strain evidence="8 9">IBT 35679</strain>
    </source>
</reference>
<feature type="transmembrane region" description="Helical" evidence="6">
    <location>
        <begin position="385"/>
        <end position="405"/>
    </location>
</feature>
<dbReference type="EMBL" id="JAQIZZ010000008">
    <property type="protein sequence ID" value="KAJ5525984.1"/>
    <property type="molecule type" value="Genomic_DNA"/>
</dbReference>
<evidence type="ECO:0000259" key="7">
    <source>
        <dbReference type="PROSITE" id="PS50850"/>
    </source>
</evidence>
<dbReference type="SUPFAM" id="SSF103473">
    <property type="entry name" value="MFS general substrate transporter"/>
    <property type="match status" value="1"/>
</dbReference>
<dbReference type="PROSITE" id="PS50850">
    <property type="entry name" value="MFS"/>
    <property type="match status" value="1"/>
</dbReference>
<feature type="domain" description="Major facilitator superfamily (MFS) profile" evidence="7">
    <location>
        <begin position="78"/>
        <end position="509"/>
    </location>
</feature>
<feature type="transmembrane region" description="Helical" evidence="6">
    <location>
        <begin position="344"/>
        <end position="364"/>
    </location>
</feature>
<dbReference type="Proteomes" id="UP001220324">
    <property type="component" value="Unassembled WGS sequence"/>
</dbReference>
<dbReference type="GO" id="GO:0022857">
    <property type="term" value="F:transmembrane transporter activity"/>
    <property type="evidence" value="ECO:0007669"/>
    <property type="project" value="InterPro"/>
</dbReference>
<feature type="transmembrane region" description="Helical" evidence="6">
    <location>
        <begin position="444"/>
        <end position="465"/>
    </location>
</feature>
<dbReference type="Gene3D" id="1.20.1250.20">
    <property type="entry name" value="MFS general substrate transporter like domains"/>
    <property type="match status" value="1"/>
</dbReference>
<feature type="transmembrane region" description="Helical" evidence="6">
    <location>
        <begin position="201"/>
        <end position="227"/>
    </location>
</feature>
<gene>
    <name evidence="8" type="ORF">N7494_012634</name>
</gene>
<dbReference type="PANTHER" id="PTHR23502:SF3">
    <property type="entry name" value="MAJOR FACILITATOR SUPERFAMILY (MFS) PROFILE DOMAIN-CONTAINING PROTEIN-RELATED"/>
    <property type="match status" value="1"/>
</dbReference>
<dbReference type="InterPro" id="IPR011701">
    <property type="entry name" value="MFS"/>
</dbReference>
<comment type="subcellular location">
    <subcellularLocation>
        <location evidence="1">Membrane</location>
        <topology evidence="1">Multi-pass membrane protein</topology>
    </subcellularLocation>
</comment>
<proteinExistence type="predicted"/>
<dbReference type="AlphaFoldDB" id="A0AAD6CM15"/>
<feature type="transmembrane region" description="Helical" evidence="6">
    <location>
        <begin position="76"/>
        <end position="98"/>
    </location>
</feature>
<feature type="transmembrane region" description="Helical" evidence="6">
    <location>
        <begin position="411"/>
        <end position="432"/>
    </location>
</feature>
<evidence type="ECO:0000313" key="8">
    <source>
        <dbReference type="EMBL" id="KAJ5525984.1"/>
    </source>
</evidence>
<dbReference type="PANTHER" id="PTHR23502">
    <property type="entry name" value="MAJOR FACILITATOR SUPERFAMILY"/>
    <property type="match status" value="1"/>
</dbReference>
<feature type="transmembrane region" description="Helical" evidence="6">
    <location>
        <begin position="233"/>
        <end position="250"/>
    </location>
</feature>
<evidence type="ECO:0000256" key="1">
    <source>
        <dbReference type="ARBA" id="ARBA00004141"/>
    </source>
</evidence>
<organism evidence="8 9">
    <name type="scientific">Penicillium frequentans</name>
    <dbReference type="NCBI Taxonomy" id="3151616"/>
    <lineage>
        <taxon>Eukaryota</taxon>
        <taxon>Fungi</taxon>
        <taxon>Dikarya</taxon>
        <taxon>Ascomycota</taxon>
        <taxon>Pezizomycotina</taxon>
        <taxon>Eurotiomycetes</taxon>
        <taxon>Eurotiomycetidae</taxon>
        <taxon>Eurotiales</taxon>
        <taxon>Aspergillaceae</taxon>
        <taxon>Penicillium</taxon>
    </lineage>
</organism>
<keyword evidence="4 6" id="KW-0472">Membrane</keyword>
<evidence type="ECO:0000313" key="9">
    <source>
        <dbReference type="Proteomes" id="UP001220324"/>
    </source>
</evidence>
<keyword evidence="9" id="KW-1185">Reference proteome</keyword>
<evidence type="ECO:0000256" key="4">
    <source>
        <dbReference type="ARBA" id="ARBA00023136"/>
    </source>
</evidence>
<evidence type="ECO:0000256" key="2">
    <source>
        <dbReference type="ARBA" id="ARBA00022692"/>
    </source>
</evidence>
<dbReference type="InterPro" id="IPR036259">
    <property type="entry name" value="MFS_trans_sf"/>
</dbReference>
<evidence type="ECO:0000256" key="3">
    <source>
        <dbReference type="ARBA" id="ARBA00022989"/>
    </source>
</evidence>
<feature type="region of interest" description="Disordered" evidence="5">
    <location>
        <begin position="1"/>
        <end position="50"/>
    </location>
</feature>
<comment type="caution">
    <text evidence="8">The sequence shown here is derived from an EMBL/GenBank/DDBJ whole genome shotgun (WGS) entry which is preliminary data.</text>
</comment>
<feature type="compositionally biased region" description="Polar residues" evidence="5">
    <location>
        <begin position="1"/>
        <end position="10"/>
    </location>
</feature>
<keyword evidence="2 6" id="KW-0812">Transmembrane</keyword>
<keyword evidence="3 6" id="KW-1133">Transmembrane helix</keyword>
<sequence length="564" mass="63690">MSNASSSTATDGDPEKQEQQDRRVRSPGGTPQRSHYEGGVTGTDGYTDGHTEKDEELKEWQCYDKLGYSYPWYKKWSIISVVFAVQLSMNWNASFYASSIKLYSKHFKISEQAARVGQMDFLIAYAFGCEFWAPFSEEFGRWPIMQLSLLLVNIWQIPCALAPNFGTIVVCRLLGGVSSAGGSVTLGMVADMWEAEEQQWAVAYVVLSSVTGSVLAPIVGGFVATYLDWHWNFWLQLILGGFVQIMHMFVPETRCSILITREARKRRAQGQMVYSGDELKKSRLTLRYILMIWARPFIMFVREPIVLCLALFSGFSDALIFIFLQSYTPVYKQWNFSTIDTGLAFIPILIGYFIAYFSFLPWIFHHNNVRKKDPDGLQPEARLYWLLWVAPLLTIGLFGFAWTSLGPPHVHWIAPMIFSCLIAIANFSIYMATVDYMIASYGPYAASATGGNGFARDFLAGVAAIYSSPMYSNMGTTHRLEWPSTLLGCLAIIFTIPIYVFYWYGPTIREKCPFAQTLASDRKKAGRRISQCGSGDPDPVERYLSGSNDDTRSESRHGSRADRQ</sequence>
<feature type="transmembrane region" description="Helical" evidence="6">
    <location>
        <begin position="485"/>
        <end position="504"/>
    </location>
</feature>
<dbReference type="GO" id="GO:0005886">
    <property type="term" value="C:plasma membrane"/>
    <property type="evidence" value="ECO:0007669"/>
    <property type="project" value="TreeGrafter"/>
</dbReference>
<feature type="compositionally biased region" description="Basic and acidic residues" evidence="5">
    <location>
        <begin position="13"/>
        <end position="24"/>
    </location>
</feature>
<dbReference type="FunFam" id="1.20.1250.20:FF:000088">
    <property type="entry name" value="MFS multidrug transporter, putative"/>
    <property type="match status" value="1"/>
</dbReference>
<evidence type="ECO:0000256" key="5">
    <source>
        <dbReference type="SAM" id="MobiDB-lite"/>
    </source>
</evidence>
<feature type="transmembrane region" description="Helical" evidence="6">
    <location>
        <begin position="305"/>
        <end position="324"/>
    </location>
</feature>
<evidence type="ECO:0000256" key="6">
    <source>
        <dbReference type="SAM" id="Phobius"/>
    </source>
</evidence>
<dbReference type="InterPro" id="IPR020846">
    <property type="entry name" value="MFS_dom"/>
</dbReference>
<dbReference type="CDD" id="cd17323">
    <property type="entry name" value="MFS_Tpo1_MDR_like"/>
    <property type="match status" value="1"/>
</dbReference>